<dbReference type="Proteomes" id="UP000052013">
    <property type="component" value="Unassembled WGS sequence"/>
</dbReference>
<dbReference type="RefSeq" id="WP_057863933.1">
    <property type="nucleotide sequence ID" value="NZ_AZEY01000020.1"/>
</dbReference>
<reference evidence="2 3" key="1">
    <citation type="journal article" date="2015" name="Genome Announc.">
        <title>Expanding the biotechnology potential of lactobacilli through comparative genomics of 213 strains and associated genera.</title>
        <authorList>
            <person name="Sun Z."/>
            <person name="Harris H.M."/>
            <person name="McCann A."/>
            <person name="Guo C."/>
            <person name="Argimon S."/>
            <person name="Zhang W."/>
            <person name="Yang X."/>
            <person name="Jeffery I.B."/>
            <person name="Cooney J.C."/>
            <person name="Kagawa T.F."/>
            <person name="Liu W."/>
            <person name="Song Y."/>
            <person name="Salvetti E."/>
            <person name="Wrobel A."/>
            <person name="Rasinkangas P."/>
            <person name="Parkhill J."/>
            <person name="Rea M.C."/>
            <person name="O'Sullivan O."/>
            <person name="Ritari J."/>
            <person name="Douillard F.P."/>
            <person name="Paul Ross R."/>
            <person name="Yang R."/>
            <person name="Briner A.E."/>
            <person name="Felis G.E."/>
            <person name="de Vos W.M."/>
            <person name="Barrangou R."/>
            <person name="Klaenhammer T.R."/>
            <person name="Caufield P.W."/>
            <person name="Cui Y."/>
            <person name="Zhang H."/>
            <person name="O'Toole P.W."/>
        </authorList>
    </citation>
    <scope>NUCLEOTIDE SEQUENCE [LARGE SCALE GENOMIC DNA]</scope>
    <source>
        <strain evidence="2 3">DSM 14421</strain>
    </source>
</reference>
<feature type="chain" id="PRO_5039449201" description="Surface layer protein A domain-containing protein" evidence="1">
    <location>
        <begin position="20"/>
        <end position="132"/>
    </location>
</feature>
<evidence type="ECO:0000256" key="1">
    <source>
        <dbReference type="SAM" id="SignalP"/>
    </source>
</evidence>
<name>A0A0R1SS08_9LACO</name>
<gene>
    <name evidence="2" type="ORF">FC85_GL002301</name>
</gene>
<dbReference type="PATRIC" id="fig|1423739.3.peg.2393"/>
<proteinExistence type="predicted"/>
<keyword evidence="1" id="KW-0732">Signal</keyword>
<evidence type="ECO:0000313" key="2">
    <source>
        <dbReference type="EMBL" id="KRL69080.1"/>
    </source>
</evidence>
<evidence type="ECO:0000313" key="3">
    <source>
        <dbReference type="Proteomes" id="UP000052013"/>
    </source>
</evidence>
<sequence>MKKAAKLLILTTLTLSAFAVTPLSAKAAQQSSSRTNALGSVTLFVTKHQIYQTPKLVHSNKSHFILYNAHLFDHSKKVTFTPISFTNNVTKTHTTYKITKKIDTKNVHWLYVQKHGWIMDDATLISGKAAHK</sequence>
<evidence type="ECO:0008006" key="4">
    <source>
        <dbReference type="Google" id="ProtNLM"/>
    </source>
</evidence>
<protein>
    <recommendedName>
        <fullName evidence="4">Surface layer protein A domain-containing protein</fullName>
    </recommendedName>
</protein>
<feature type="signal peptide" evidence="1">
    <location>
        <begin position="1"/>
        <end position="19"/>
    </location>
</feature>
<comment type="caution">
    <text evidence="2">The sequence shown here is derived from an EMBL/GenBank/DDBJ whole genome shotgun (WGS) entry which is preliminary data.</text>
</comment>
<dbReference type="EMBL" id="AZEY01000020">
    <property type="protein sequence ID" value="KRL69080.1"/>
    <property type="molecule type" value="Genomic_DNA"/>
</dbReference>
<dbReference type="AlphaFoldDB" id="A0A0R1SS08"/>
<accession>A0A0R1SS08</accession>
<organism evidence="2 3">
    <name type="scientific">Lentilactobacillus diolivorans DSM 14421</name>
    <dbReference type="NCBI Taxonomy" id="1423739"/>
    <lineage>
        <taxon>Bacteria</taxon>
        <taxon>Bacillati</taxon>
        <taxon>Bacillota</taxon>
        <taxon>Bacilli</taxon>
        <taxon>Lactobacillales</taxon>
        <taxon>Lactobacillaceae</taxon>
        <taxon>Lentilactobacillus</taxon>
    </lineage>
</organism>